<dbReference type="InterPro" id="IPR007607">
    <property type="entry name" value="BacA/B"/>
</dbReference>
<dbReference type="KEGG" id="hyl:LPB072_09925"/>
<evidence type="ECO:0000313" key="4">
    <source>
        <dbReference type="Proteomes" id="UP000185657"/>
    </source>
</evidence>
<dbReference type="Proteomes" id="UP000185657">
    <property type="component" value="Unassembled WGS sequence"/>
</dbReference>
<dbReference type="Proteomes" id="UP000185680">
    <property type="component" value="Chromosome"/>
</dbReference>
<proteinExistence type="inferred from homology"/>
<dbReference type="RefSeq" id="WP_066088148.1">
    <property type="nucleotide sequence ID" value="NZ_CP017476.1"/>
</dbReference>
<gene>
    <name evidence="2" type="ORF">LPB072_09925</name>
    <name evidence="3" type="ORF">LPB72_07445</name>
</gene>
<reference evidence="3 4" key="1">
    <citation type="submission" date="2016-02" db="EMBL/GenBank/DDBJ databases">
        <title>Draft genome sequence of Hydrogenophaga sp. LPB0072.</title>
        <authorList>
            <person name="Shin S.-K."/>
            <person name="Yi H."/>
        </authorList>
    </citation>
    <scope>NUCLEOTIDE SEQUENCE [LARGE SCALE GENOMIC DNA]</scope>
    <source>
        <strain evidence="3 4">LPB0072</strain>
    </source>
</reference>
<keyword evidence="4" id="KW-1185">Reference proteome</keyword>
<dbReference type="EMBL" id="LVWD01000007">
    <property type="protein sequence ID" value="OAD42734.1"/>
    <property type="molecule type" value="Genomic_DNA"/>
</dbReference>
<organism evidence="2 5">
    <name type="scientific">Hydrogenophaga crassostreae</name>
    <dbReference type="NCBI Taxonomy" id="1763535"/>
    <lineage>
        <taxon>Bacteria</taxon>
        <taxon>Pseudomonadati</taxon>
        <taxon>Pseudomonadota</taxon>
        <taxon>Betaproteobacteria</taxon>
        <taxon>Burkholderiales</taxon>
        <taxon>Comamonadaceae</taxon>
        <taxon>Hydrogenophaga</taxon>
    </lineage>
</organism>
<dbReference type="PANTHER" id="PTHR35024">
    <property type="entry name" value="HYPOTHETICAL CYTOSOLIC PROTEIN"/>
    <property type="match status" value="1"/>
</dbReference>
<evidence type="ECO:0000313" key="2">
    <source>
        <dbReference type="EMBL" id="AOW13121.1"/>
    </source>
</evidence>
<dbReference type="PANTHER" id="PTHR35024:SF4">
    <property type="entry name" value="POLYMER-FORMING CYTOSKELETAL PROTEIN"/>
    <property type="match status" value="1"/>
</dbReference>
<dbReference type="OrthoDB" id="8899500at2"/>
<evidence type="ECO:0000313" key="3">
    <source>
        <dbReference type="EMBL" id="OAD42734.1"/>
    </source>
</evidence>
<protein>
    <recommendedName>
        <fullName evidence="6">Cell shape determination protein CcmA</fullName>
    </recommendedName>
</protein>
<reference evidence="2 5" key="2">
    <citation type="submission" date="2016-10" db="EMBL/GenBank/DDBJ databases">
        <title>Hydorgenophaga sp. LPB0072 isolated from gastropod.</title>
        <authorList>
            <person name="Kim E."/>
            <person name="Yi H."/>
        </authorList>
    </citation>
    <scope>NUCLEOTIDE SEQUENCE [LARGE SCALE GENOMIC DNA]</scope>
    <source>
        <strain evidence="2 5">LPB0072</strain>
    </source>
</reference>
<evidence type="ECO:0000313" key="5">
    <source>
        <dbReference type="Proteomes" id="UP000185680"/>
    </source>
</evidence>
<evidence type="ECO:0000256" key="1">
    <source>
        <dbReference type="ARBA" id="ARBA00044755"/>
    </source>
</evidence>
<dbReference type="AlphaFoldDB" id="A0A167IH06"/>
<evidence type="ECO:0008006" key="6">
    <source>
        <dbReference type="Google" id="ProtNLM"/>
    </source>
</evidence>
<accession>A0A167IH06</accession>
<comment type="similarity">
    <text evidence="1">Belongs to the bactofilin family.</text>
</comment>
<sequence>MSQNPTSTRLVPAERLSAVTSLIAEGAVFEGNFHTTRDQGIKVDGLLKGNITFETGGTLHVGATGVVENTRLEADYVFIEGKVTGTVIARKALEITGSATLLGDASYDELIDMHPRARVRGKIEYRGDIDAVQN</sequence>
<dbReference type="EMBL" id="CP017476">
    <property type="protein sequence ID" value="AOW13121.1"/>
    <property type="molecule type" value="Genomic_DNA"/>
</dbReference>
<name>A0A167IH06_9BURK</name>
<dbReference type="Pfam" id="PF04519">
    <property type="entry name" value="Bactofilin"/>
    <property type="match status" value="1"/>
</dbReference>